<feature type="compositionally biased region" description="Basic and acidic residues" evidence="1">
    <location>
        <begin position="150"/>
        <end position="160"/>
    </location>
</feature>
<protein>
    <submittedName>
        <fullName evidence="2">Uncharacterized protein</fullName>
    </submittedName>
</protein>
<feature type="compositionally biased region" description="Polar residues" evidence="1">
    <location>
        <begin position="34"/>
        <end position="52"/>
    </location>
</feature>
<gene>
    <name evidence="2" type="ORF">B0H17DRAFT_1193735</name>
</gene>
<feature type="compositionally biased region" description="Low complexity" evidence="1">
    <location>
        <begin position="114"/>
        <end position="132"/>
    </location>
</feature>
<keyword evidence="3" id="KW-1185">Reference proteome</keyword>
<sequence>MPLRGPSGRFTRRPRVRVDVDIDAAYPEAYADAGSTTAIESASTRGTRTASPCRSLERERDRAIEMDVEAEMKVPTVLTKPVRARRISTKLQHQNSDRGGAAWYKGKAECGRAQGRQAAGGVPVATPVAAPAPKQPTPTPTPAPAPSRPADVHAKEHADDAAPASPADAPAPAPSPSTAASPSPAEDKNEDAPRIVLGKRRRASGAAPKPDTYKVMWNLLERLLEEITVGDARRYQQISIAMGGRQVSSRVQKYRQKLKKVGVGVDAGCG</sequence>
<feature type="region of interest" description="Disordered" evidence="1">
    <location>
        <begin position="114"/>
        <end position="209"/>
    </location>
</feature>
<dbReference type="AlphaFoldDB" id="A0AAD7GSX0"/>
<proteinExistence type="predicted"/>
<accession>A0AAD7GSX0</accession>
<dbReference type="Proteomes" id="UP001221757">
    <property type="component" value="Unassembled WGS sequence"/>
</dbReference>
<reference evidence="2" key="1">
    <citation type="submission" date="2023-03" db="EMBL/GenBank/DDBJ databases">
        <title>Massive genome expansion in bonnet fungi (Mycena s.s.) driven by repeated elements and novel gene families across ecological guilds.</title>
        <authorList>
            <consortium name="Lawrence Berkeley National Laboratory"/>
            <person name="Harder C.B."/>
            <person name="Miyauchi S."/>
            <person name="Viragh M."/>
            <person name="Kuo A."/>
            <person name="Thoen E."/>
            <person name="Andreopoulos B."/>
            <person name="Lu D."/>
            <person name="Skrede I."/>
            <person name="Drula E."/>
            <person name="Henrissat B."/>
            <person name="Morin E."/>
            <person name="Kohler A."/>
            <person name="Barry K."/>
            <person name="LaButti K."/>
            <person name="Morin E."/>
            <person name="Salamov A."/>
            <person name="Lipzen A."/>
            <person name="Mereny Z."/>
            <person name="Hegedus B."/>
            <person name="Baldrian P."/>
            <person name="Stursova M."/>
            <person name="Weitz H."/>
            <person name="Taylor A."/>
            <person name="Grigoriev I.V."/>
            <person name="Nagy L.G."/>
            <person name="Martin F."/>
            <person name="Kauserud H."/>
        </authorList>
    </citation>
    <scope>NUCLEOTIDE SEQUENCE</scope>
    <source>
        <strain evidence="2">CBHHK067</strain>
    </source>
</reference>
<organism evidence="2 3">
    <name type="scientific">Mycena rosella</name>
    <name type="common">Pink bonnet</name>
    <name type="synonym">Agaricus rosellus</name>
    <dbReference type="NCBI Taxonomy" id="1033263"/>
    <lineage>
        <taxon>Eukaryota</taxon>
        <taxon>Fungi</taxon>
        <taxon>Dikarya</taxon>
        <taxon>Basidiomycota</taxon>
        <taxon>Agaricomycotina</taxon>
        <taxon>Agaricomycetes</taxon>
        <taxon>Agaricomycetidae</taxon>
        <taxon>Agaricales</taxon>
        <taxon>Marasmiineae</taxon>
        <taxon>Mycenaceae</taxon>
        <taxon>Mycena</taxon>
    </lineage>
</organism>
<evidence type="ECO:0000256" key="1">
    <source>
        <dbReference type="SAM" id="MobiDB-lite"/>
    </source>
</evidence>
<comment type="caution">
    <text evidence="2">The sequence shown here is derived from an EMBL/GenBank/DDBJ whole genome shotgun (WGS) entry which is preliminary data.</text>
</comment>
<feature type="compositionally biased region" description="Pro residues" evidence="1">
    <location>
        <begin position="133"/>
        <end position="147"/>
    </location>
</feature>
<evidence type="ECO:0000313" key="3">
    <source>
        <dbReference type="Proteomes" id="UP001221757"/>
    </source>
</evidence>
<evidence type="ECO:0000313" key="2">
    <source>
        <dbReference type="EMBL" id="KAJ7704519.1"/>
    </source>
</evidence>
<name>A0AAD7GSX0_MYCRO</name>
<dbReference type="EMBL" id="JARKIE010000010">
    <property type="protein sequence ID" value="KAJ7704519.1"/>
    <property type="molecule type" value="Genomic_DNA"/>
</dbReference>
<feature type="region of interest" description="Disordered" evidence="1">
    <location>
        <begin position="33"/>
        <end position="59"/>
    </location>
</feature>